<evidence type="ECO:0000313" key="2">
    <source>
        <dbReference type="Proteomes" id="UP000624041"/>
    </source>
</evidence>
<dbReference type="InterPro" id="IPR050563">
    <property type="entry name" value="4-hydroxybenzoyl-CoA_TE"/>
</dbReference>
<organism evidence="1 2">
    <name type="scientific">Oceanobacillus indicireducens</name>
    <dbReference type="NCBI Taxonomy" id="1004261"/>
    <lineage>
        <taxon>Bacteria</taxon>
        <taxon>Bacillati</taxon>
        <taxon>Bacillota</taxon>
        <taxon>Bacilli</taxon>
        <taxon>Bacillales</taxon>
        <taxon>Bacillaceae</taxon>
        <taxon>Oceanobacillus</taxon>
    </lineage>
</organism>
<protein>
    <submittedName>
        <fullName evidence="1">4-hydroxybenzoyl-CoA thioesterase</fullName>
    </submittedName>
</protein>
<comment type="caution">
    <text evidence="1">The sequence shown here is derived from an EMBL/GenBank/DDBJ whole genome shotgun (WGS) entry which is preliminary data.</text>
</comment>
<dbReference type="GO" id="GO:0047617">
    <property type="term" value="F:fatty acyl-CoA hydrolase activity"/>
    <property type="evidence" value="ECO:0007669"/>
    <property type="project" value="TreeGrafter"/>
</dbReference>
<keyword evidence="2" id="KW-1185">Reference proteome</keyword>
<accession>A0A917XXD6</accession>
<dbReference type="EMBL" id="BMOS01000012">
    <property type="protein sequence ID" value="GGN58205.1"/>
    <property type="molecule type" value="Genomic_DNA"/>
</dbReference>
<dbReference type="PANTHER" id="PTHR31793:SF24">
    <property type="entry name" value="LONG-CHAIN ACYL-COA THIOESTERASE FADM"/>
    <property type="match status" value="1"/>
</dbReference>
<dbReference type="PANTHER" id="PTHR31793">
    <property type="entry name" value="4-HYDROXYBENZOYL-COA THIOESTERASE FAMILY MEMBER"/>
    <property type="match status" value="1"/>
</dbReference>
<dbReference type="AlphaFoldDB" id="A0A917XXD6"/>
<dbReference type="Gene3D" id="3.10.129.10">
    <property type="entry name" value="Hotdog Thioesterase"/>
    <property type="match status" value="1"/>
</dbReference>
<reference evidence="1" key="2">
    <citation type="submission" date="2020-09" db="EMBL/GenBank/DDBJ databases">
        <authorList>
            <person name="Sun Q."/>
            <person name="Ohkuma M."/>
        </authorList>
    </citation>
    <scope>NUCLEOTIDE SEQUENCE</scope>
    <source>
        <strain evidence="1">JCM 17251</strain>
    </source>
</reference>
<dbReference type="CDD" id="cd00586">
    <property type="entry name" value="4HBT"/>
    <property type="match status" value="1"/>
</dbReference>
<sequence>MKGIDYINDLETWRSEFSFSIPIKVRFSETDLYGHVNNTSVFIYFEEARIEFLQSFGSFRDLDQKKRGFVVADLQCNYLKQMFFNETIDFYVKVETIGTTSMDLHYMAVNNQGEITVTGRGRVVMMDFTTNKAWAIPEEMKAMLADKNHVR</sequence>
<dbReference type="SUPFAM" id="SSF54637">
    <property type="entry name" value="Thioesterase/thiol ester dehydrase-isomerase"/>
    <property type="match status" value="1"/>
</dbReference>
<gene>
    <name evidence="1" type="ORF">GCM10007971_19990</name>
</gene>
<evidence type="ECO:0000313" key="1">
    <source>
        <dbReference type="EMBL" id="GGN58205.1"/>
    </source>
</evidence>
<name>A0A917XXD6_9BACI</name>
<dbReference type="Proteomes" id="UP000624041">
    <property type="component" value="Unassembled WGS sequence"/>
</dbReference>
<dbReference type="InterPro" id="IPR029069">
    <property type="entry name" value="HotDog_dom_sf"/>
</dbReference>
<reference evidence="1" key="1">
    <citation type="journal article" date="2014" name="Int. J. Syst. Evol. Microbiol.">
        <title>Complete genome sequence of Corynebacterium casei LMG S-19264T (=DSM 44701T), isolated from a smear-ripened cheese.</title>
        <authorList>
            <consortium name="US DOE Joint Genome Institute (JGI-PGF)"/>
            <person name="Walter F."/>
            <person name="Albersmeier A."/>
            <person name="Kalinowski J."/>
            <person name="Ruckert C."/>
        </authorList>
    </citation>
    <scope>NUCLEOTIDE SEQUENCE</scope>
    <source>
        <strain evidence="1">JCM 17251</strain>
    </source>
</reference>
<dbReference type="Pfam" id="PF13279">
    <property type="entry name" value="4HBT_2"/>
    <property type="match status" value="1"/>
</dbReference>
<dbReference type="RefSeq" id="WP_156857868.1">
    <property type="nucleotide sequence ID" value="NZ_BMOS01000012.1"/>
</dbReference>
<proteinExistence type="predicted"/>